<proteinExistence type="predicted"/>
<reference evidence="1" key="1">
    <citation type="submission" date="2022-04" db="EMBL/GenBank/DDBJ databases">
        <title>Carnegiea gigantea Genome sequencing and assembly v2.</title>
        <authorList>
            <person name="Copetti D."/>
            <person name="Sanderson M.J."/>
            <person name="Burquez A."/>
            <person name="Wojciechowski M.F."/>
        </authorList>
    </citation>
    <scope>NUCLEOTIDE SEQUENCE</scope>
    <source>
        <strain evidence="1">SGP5-SGP5p</strain>
        <tissue evidence="1">Aerial part</tissue>
    </source>
</reference>
<sequence>MNDTYKKGKDIVKYFLNRAHAYAIFRTQSNLDLLKLGKTRFASHHSLLKRLAHALATTVVLGAWKDWVKSGDENARAMGAKVTEAIADDTFWDEVDILLSITKPNFLMIKFADGEGPKMEDIYEKMDCMIGEIKDIMQDNKYTSDYPKMEEIMVAGWEKMNIPLHCLGCALNPHFFDISYLQSPAPGGILWCPPNMDKEVVKGVLEVFDKIGENESERKLLRKQIHCLQIWTNSLHQIDPATAVCGKESYLSLMVSILAFHKALADQPRDPLVIATFCLAVHSGGSLSEAVRIAKSISQPHDSSFPEVLEPNNLFTDENVMDEVKDLAASVRAALSKMTDGASVSQAMAKYPQAPHSDLVFISMALQVRTDEIISCVTKGREKAFVPKRSSNINYESLAVGNLHEVRFMLSRVIFDTIYPPHLRYTNTRPANSEKIG</sequence>
<dbReference type="EMBL" id="JAKOGI010000620">
    <property type="protein sequence ID" value="KAJ8432281.1"/>
    <property type="molecule type" value="Genomic_DNA"/>
</dbReference>
<organism evidence="1 2">
    <name type="scientific">Carnegiea gigantea</name>
    <dbReference type="NCBI Taxonomy" id="171969"/>
    <lineage>
        <taxon>Eukaryota</taxon>
        <taxon>Viridiplantae</taxon>
        <taxon>Streptophyta</taxon>
        <taxon>Embryophyta</taxon>
        <taxon>Tracheophyta</taxon>
        <taxon>Spermatophyta</taxon>
        <taxon>Magnoliopsida</taxon>
        <taxon>eudicotyledons</taxon>
        <taxon>Gunneridae</taxon>
        <taxon>Pentapetalae</taxon>
        <taxon>Caryophyllales</taxon>
        <taxon>Cactineae</taxon>
        <taxon>Cactaceae</taxon>
        <taxon>Cactoideae</taxon>
        <taxon>Echinocereeae</taxon>
        <taxon>Carnegiea</taxon>
    </lineage>
</organism>
<dbReference type="PANTHER" id="PTHR43051">
    <property type="entry name" value="POLYNUCLEOTIDE ADENYLYLTRANSFERASE FAMILY PROTEIN"/>
    <property type="match status" value="1"/>
</dbReference>
<gene>
    <name evidence="1" type="ORF">Cgig2_028543</name>
</gene>
<evidence type="ECO:0000313" key="1">
    <source>
        <dbReference type="EMBL" id="KAJ8432281.1"/>
    </source>
</evidence>
<dbReference type="OrthoDB" id="1722187at2759"/>
<dbReference type="AlphaFoldDB" id="A0A9Q1JVX3"/>
<dbReference type="PANTHER" id="PTHR43051:SF2">
    <property type="entry name" value="POLYNUCLEOTIDE ADENYLYLTRANSFERASE FAMILY PROTEIN-RELATED"/>
    <property type="match status" value="1"/>
</dbReference>
<dbReference type="InterPro" id="IPR052191">
    <property type="entry name" value="tRNA_ntf/polyA_polymerase_I"/>
</dbReference>
<evidence type="ECO:0000313" key="2">
    <source>
        <dbReference type="Proteomes" id="UP001153076"/>
    </source>
</evidence>
<accession>A0A9Q1JVX3</accession>
<dbReference type="Proteomes" id="UP001153076">
    <property type="component" value="Unassembled WGS sequence"/>
</dbReference>
<dbReference type="InterPro" id="IPR012337">
    <property type="entry name" value="RNaseH-like_sf"/>
</dbReference>
<comment type="caution">
    <text evidence="1">The sequence shown here is derived from an EMBL/GenBank/DDBJ whole genome shotgun (WGS) entry which is preliminary data.</text>
</comment>
<protein>
    <submittedName>
        <fullName evidence="1">Uncharacterized protein</fullName>
    </submittedName>
</protein>
<keyword evidence="2" id="KW-1185">Reference proteome</keyword>
<dbReference type="SUPFAM" id="SSF53098">
    <property type="entry name" value="Ribonuclease H-like"/>
    <property type="match status" value="1"/>
</dbReference>
<name>A0A9Q1JVX3_9CARY</name>